<dbReference type="NCBIfam" id="TIGR02412">
    <property type="entry name" value="pepN_strep_liv"/>
    <property type="match status" value="1"/>
</dbReference>
<dbReference type="GO" id="GO:0005615">
    <property type="term" value="C:extracellular space"/>
    <property type="evidence" value="ECO:0007669"/>
    <property type="project" value="TreeGrafter"/>
</dbReference>
<evidence type="ECO:0000256" key="2">
    <source>
        <dbReference type="ARBA" id="ARBA00010136"/>
    </source>
</evidence>
<evidence type="ECO:0000313" key="12">
    <source>
        <dbReference type="Proteomes" id="UP001162131"/>
    </source>
</evidence>
<dbReference type="Proteomes" id="UP001162131">
    <property type="component" value="Unassembled WGS sequence"/>
</dbReference>
<dbReference type="InterPro" id="IPR050344">
    <property type="entry name" value="Peptidase_M1_aminopeptidases"/>
</dbReference>
<dbReference type="InterPro" id="IPR045357">
    <property type="entry name" value="Aminopeptidase_N-like_N"/>
</dbReference>
<dbReference type="CDD" id="cd09602">
    <property type="entry name" value="M1_APN"/>
    <property type="match status" value="1"/>
</dbReference>
<dbReference type="SUPFAM" id="SSF63737">
    <property type="entry name" value="Leukotriene A4 hydrolase N-terminal domain"/>
    <property type="match status" value="1"/>
</dbReference>
<reference evidence="11" key="1">
    <citation type="submission" date="2021-09" db="EMBL/GenBank/DDBJ databases">
        <authorList>
            <consortium name="AG Swart"/>
            <person name="Singh M."/>
            <person name="Singh A."/>
            <person name="Seah K."/>
            <person name="Emmerich C."/>
        </authorList>
    </citation>
    <scope>NUCLEOTIDE SEQUENCE</scope>
    <source>
        <strain evidence="11">ATCC30299</strain>
    </source>
</reference>
<dbReference type="PRINTS" id="PR00756">
    <property type="entry name" value="ALADIPTASE"/>
</dbReference>
<dbReference type="InterPro" id="IPR001930">
    <property type="entry name" value="Peptidase_M1"/>
</dbReference>
<dbReference type="InterPro" id="IPR014782">
    <property type="entry name" value="Peptidase_M1_dom"/>
</dbReference>
<organism evidence="11 12">
    <name type="scientific">Blepharisma stoltei</name>
    <dbReference type="NCBI Taxonomy" id="1481888"/>
    <lineage>
        <taxon>Eukaryota</taxon>
        <taxon>Sar</taxon>
        <taxon>Alveolata</taxon>
        <taxon>Ciliophora</taxon>
        <taxon>Postciliodesmatophora</taxon>
        <taxon>Heterotrichea</taxon>
        <taxon>Heterotrichida</taxon>
        <taxon>Blepharismidae</taxon>
        <taxon>Blepharisma</taxon>
    </lineage>
</organism>
<dbReference type="GO" id="GO:0005737">
    <property type="term" value="C:cytoplasm"/>
    <property type="evidence" value="ECO:0007669"/>
    <property type="project" value="TreeGrafter"/>
</dbReference>
<dbReference type="GO" id="GO:0042277">
    <property type="term" value="F:peptide binding"/>
    <property type="evidence" value="ECO:0007669"/>
    <property type="project" value="TreeGrafter"/>
</dbReference>
<keyword evidence="5" id="KW-0378">Hydrolase</keyword>
<comment type="similarity">
    <text evidence="2">Belongs to the peptidase M1 family.</text>
</comment>
<dbReference type="InterPro" id="IPR027268">
    <property type="entry name" value="Peptidase_M4/M1_CTD_sf"/>
</dbReference>
<evidence type="ECO:0000259" key="10">
    <source>
        <dbReference type="Pfam" id="PF17900"/>
    </source>
</evidence>
<dbReference type="InterPro" id="IPR024571">
    <property type="entry name" value="ERAP1-like_C_dom"/>
</dbReference>
<comment type="caution">
    <text evidence="11">The sequence shown here is derived from an EMBL/GenBank/DDBJ whole genome shotgun (WGS) entry which is preliminary data.</text>
</comment>
<accession>A0AAU9K1F2</accession>
<dbReference type="AlphaFoldDB" id="A0AAU9K1F2"/>
<dbReference type="InterPro" id="IPR042097">
    <property type="entry name" value="Aminopeptidase_N-like_N_sf"/>
</dbReference>
<dbReference type="GO" id="GO:0070006">
    <property type="term" value="F:metalloaminopeptidase activity"/>
    <property type="evidence" value="ECO:0007669"/>
    <property type="project" value="TreeGrafter"/>
</dbReference>
<evidence type="ECO:0000256" key="5">
    <source>
        <dbReference type="ARBA" id="ARBA00022801"/>
    </source>
</evidence>
<dbReference type="EMBL" id="CAJZBQ010000054">
    <property type="protein sequence ID" value="CAG9332075.1"/>
    <property type="molecule type" value="Genomic_DNA"/>
</dbReference>
<keyword evidence="3" id="KW-0645">Protease</keyword>
<dbReference type="GO" id="GO:0043171">
    <property type="term" value="P:peptide catabolic process"/>
    <property type="evidence" value="ECO:0007669"/>
    <property type="project" value="TreeGrafter"/>
</dbReference>
<dbReference type="GO" id="GO:0006508">
    <property type="term" value="P:proteolysis"/>
    <property type="evidence" value="ECO:0007669"/>
    <property type="project" value="UniProtKB-KW"/>
</dbReference>
<feature type="domain" description="Aminopeptidase N-like N-terminal" evidence="10">
    <location>
        <begin position="22"/>
        <end position="194"/>
    </location>
</feature>
<dbReference type="GO" id="GO:0016020">
    <property type="term" value="C:membrane"/>
    <property type="evidence" value="ECO:0007669"/>
    <property type="project" value="TreeGrafter"/>
</dbReference>
<dbReference type="Pfam" id="PF01433">
    <property type="entry name" value="Peptidase_M1"/>
    <property type="match status" value="1"/>
</dbReference>
<evidence type="ECO:0000256" key="1">
    <source>
        <dbReference type="ARBA" id="ARBA00001947"/>
    </source>
</evidence>
<keyword evidence="6" id="KW-0862">Zinc</keyword>
<dbReference type="GO" id="GO:0008270">
    <property type="term" value="F:zinc ion binding"/>
    <property type="evidence" value="ECO:0007669"/>
    <property type="project" value="InterPro"/>
</dbReference>
<name>A0AAU9K1F2_9CILI</name>
<evidence type="ECO:0000256" key="4">
    <source>
        <dbReference type="ARBA" id="ARBA00022723"/>
    </source>
</evidence>
<proteinExistence type="inferred from homology"/>
<evidence type="ECO:0000259" key="9">
    <source>
        <dbReference type="Pfam" id="PF11838"/>
    </source>
</evidence>
<evidence type="ECO:0008006" key="13">
    <source>
        <dbReference type="Google" id="ProtNLM"/>
    </source>
</evidence>
<evidence type="ECO:0000256" key="3">
    <source>
        <dbReference type="ARBA" id="ARBA00022670"/>
    </source>
</evidence>
<dbReference type="PANTHER" id="PTHR11533">
    <property type="entry name" value="PROTEASE M1 ZINC METALLOPROTEASE"/>
    <property type="match status" value="1"/>
</dbReference>
<sequence>METYMLTLLDANIRAETISELSYDITLLLTENSGFSGILKAEFFCQSTKNRIFLDFHGKEVHSLSINNARQKSFIYKNSQIDLNDLVIGRNFVEVEFENEYSHDGTGLQQYRDKEDQEVYVYSTCSPFAANRIFPCFDQPNLKASFSLSVFAPPSWKVIANEKHSRIIPIPRIPFSSPLSLHIFHKTPKISTYLFAVCAGPYSEFRNDNNELSLDLGFYCRKSISSYFDSTTFFNWTIKSLAFFNEFFDYKCPFSKYDQVFIPEFKWTAMENVGCVTFLEWIMWWNSQIGKSQNLGVFLHEMSHVWFGNVVTMKWWNDLWLKESFATFLSFLVKDTIFCEEFPDTWIEFFINKKRGYAIDELSTTHPISSIIENTNQAETNFDGISYNKSSAILKQLYFLVGKEVFAESLKSYIKKYQFSNADFQDLIDIIIEQALDSDISIQDWAEDWIKTAGVNELEPIISRDESRKIVNFIVKQTPGLLEFPTLRYHKINVEFFDSSMNSIQKFTINVLPQLETVFDQFNGIEAHCAILNVDDWGYCKVIIDEFSMKSLKKHFSSISNPLTRLIIYKALWDMVTDIKLSAVEFIECFIAAQIPLETNLYVLDYAFNIATQAMNFIPSEALKEQVMHEIFNIIVNKIENSVNDEELFLFKNMSYQFLYAKSDIERCLNWLKNNATDVKNWELECYERWNILRAYSAINVNAEAFILEETNINKSSSGHFAKLFCDAAYPDIGKKEAAWNMLINNGEKLSSKERLEFMKGFNISRQKDVLSPFIDTFFSSLRSIVIEAGPEFSRAFCQYMLPSSRNAEDIIEKIEIAIENMPEERLDIKRILRESADKYQKYKIGRNLSQEYLDKKLRVRI</sequence>
<evidence type="ECO:0000256" key="7">
    <source>
        <dbReference type="ARBA" id="ARBA00023049"/>
    </source>
</evidence>
<evidence type="ECO:0000256" key="6">
    <source>
        <dbReference type="ARBA" id="ARBA00022833"/>
    </source>
</evidence>
<evidence type="ECO:0000313" key="11">
    <source>
        <dbReference type="EMBL" id="CAG9332075.1"/>
    </source>
</evidence>
<dbReference type="Gene3D" id="1.10.390.10">
    <property type="entry name" value="Neutral Protease Domain 2"/>
    <property type="match status" value="1"/>
</dbReference>
<dbReference type="Pfam" id="PF17900">
    <property type="entry name" value="Peptidase_M1_N"/>
    <property type="match status" value="1"/>
</dbReference>
<protein>
    <recommendedName>
        <fullName evidence="13">Aminopeptidase</fullName>
    </recommendedName>
</protein>
<dbReference type="PANTHER" id="PTHR11533:SF299">
    <property type="entry name" value="AMINOPEPTIDASE"/>
    <property type="match status" value="1"/>
</dbReference>
<keyword evidence="4" id="KW-0479">Metal-binding</keyword>
<keyword evidence="7" id="KW-0482">Metalloprotease</keyword>
<gene>
    <name evidence="11" type="ORF">BSTOLATCC_MIC55531</name>
</gene>
<dbReference type="Pfam" id="PF11838">
    <property type="entry name" value="ERAP1_C"/>
    <property type="match status" value="1"/>
</dbReference>
<evidence type="ECO:0000259" key="8">
    <source>
        <dbReference type="Pfam" id="PF01433"/>
    </source>
</evidence>
<keyword evidence="12" id="KW-1185">Reference proteome</keyword>
<dbReference type="InterPro" id="IPR012778">
    <property type="entry name" value="Pept_M1_aminopeptidase"/>
</dbReference>
<dbReference type="SUPFAM" id="SSF55486">
    <property type="entry name" value="Metalloproteases ('zincins'), catalytic domain"/>
    <property type="match status" value="1"/>
</dbReference>
<dbReference type="Gene3D" id="2.60.40.1730">
    <property type="entry name" value="tricorn interacting facor f3 domain"/>
    <property type="match status" value="1"/>
</dbReference>
<comment type="cofactor">
    <cofactor evidence="1">
        <name>Zn(2+)</name>
        <dbReference type="ChEBI" id="CHEBI:29105"/>
    </cofactor>
</comment>
<feature type="domain" description="Peptidase M1 membrane alanine aminopeptidase" evidence="8">
    <location>
        <begin position="235"/>
        <end position="440"/>
    </location>
</feature>
<feature type="domain" description="ERAP1-like C-terminal" evidence="9">
    <location>
        <begin position="531"/>
        <end position="839"/>
    </location>
</feature>